<keyword evidence="2 4" id="KW-0808">Transferase</keyword>
<dbReference type="REBASE" id="362478">
    <property type="entry name" value="M.Asp28998ORF2795P"/>
</dbReference>
<dbReference type="InterPro" id="IPR029063">
    <property type="entry name" value="SAM-dependent_MTases_sf"/>
</dbReference>
<sequence length="989" mass="115306">MTNNYDKLQKVLTEVFQLDKAELDFGIYRIMNQKRNDVEKFLTEKLPLQVRSILEQYNKGDTAELQKELDKTVNLLKDAGVDPYSSSKVKELKSKIENGTSIDTLEQDVFSHLASFFKRYYKEGDFISLRRYKKDVYAIPYEGEEVKLHWANHDQYYIKTSEYLKNYAFKLPGDKTVKFELKEASTEQNNNKASKDKERRFALYTEDPVTVKGNTLVINFTYEPQKKAVKQDALIEKAIKELSGKVPQAFHEVFTLKPTEKNKKRILLEKHINDYTARNSFDYFIHKDLGGFLRRELDFYIKNEVLFIDDINTEDEVAFGTQISKIKALKQVAGKIITFLEQLENFQKKLWLKKKFVVSSNYCITLDRVPEEYYPEILKNEDQLKEWERIFDIKVKDLNGLKSEPFLVLDTKFFSPVFKDKLLADFDDLDEEANGLLINSENFQALGLIEYKYRNQIKGIYVDPPYNAKSSEIIYKNTFKHSSWLSFIENRISRSKRMLKKENGIFTIAIDENEQEKLGLLLSQIFPGYAKDCITIVHNASGQQGENFSYTNEFAYFLYPPGGRMIGLEKRDLKNADTRNLRDVTGEDSKREAAANCFYPILVKNKEIVGFGEVCADNYHPEGVNILREDGIIEIYPIDPQGVERKWRFARQTVERIKDELSVSYLQKREIYDIKRTKIHFNFKTVWTDSKYFANNQGTQILNNIIGKDKFSFPKSLYTVMDSIRAIEFGSSNPYIMDYFSGSGTTGHAVIALNREDSGNRKFILIEMGEYFNSVTKPRIQKVIYSDNWKNGKPQDKKGISQMFKYMSLESYEDALNNLVLQKDKMQRDLLSGNEGVEEEYLLKYMLDVESRGHLFNLEAFKNPFNYQLKVTENNELIPTTVDLVETFNYLLGLHVKRIQRIGAYKTVEGTTNKGDKVLVIWRNLEETDNSDLERFVNKAGFSILDGEFDTIYVNGDNNLANFRKDEDNWKVLLTEEVFFTEMFDLKDV</sequence>
<accession>A0A5B8YK03</accession>
<reference evidence="4 5" key="1">
    <citation type="submission" date="2019-08" db="EMBL/GenBank/DDBJ databases">
        <title>Antarcticibacterium arcticum sp. nov., a bacterium isolated from marine sediment of the Canadian Beaufort Sea.</title>
        <authorList>
            <person name="Lee Y.M."/>
            <person name="Baek K."/>
            <person name="Lee D.-H."/>
            <person name="Shin S.C."/>
            <person name="Jin Y.K."/>
            <person name="Park Y."/>
        </authorList>
    </citation>
    <scope>NUCLEOTIDE SEQUENCE [LARGE SCALE GENOMIC DNA]</scope>
    <source>
        <strain evidence="4 5">PAMC 28998</strain>
    </source>
</reference>
<dbReference type="GO" id="GO:0008170">
    <property type="term" value="F:N-methyltransferase activity"/>
    <property type="evidence" value="ECO:0007669"/>
    <property type="project" value="InterPro"/>
</dbReference>
<dbReference type="InterPro" id="IPR001091">
    <property type="entry name" value="RM_Methyltransferase"/>
</dbReference>
<dbReference type="Gene3D" id="3.40.50.150">
    <property type="entry name" value="Vaccinia Virus protein VP39"/>
    <property type="match status" value="1"/>
</dbReference>
<dbReference type="RefSeq" id="WP_146830792.1">
    <property type="nucleotide sequence ID" value="NZ_CP042476.1"/>
</dbReference>
<evidence type="ECO:0000259" key="3">
    <source>
        <dbReference type="Pfam" id="PF01555"/>
    </source>
</evidence>
<dbReference type="KEGG" id="anp:FK178_02795"/>
<keyword evidence="1 4" id="KW-0489">Methyltransferase</keyword>
<dbReference type="SUPFAM" id="SSF53335">
    <property type="entry name" value="S-adenosyl-L-methionine-dependent methyltransferases"/>
    <property type="match status" value="1"/>
</dbReference>
<feature type="domain" description="DNA methylase N-4/N-6" evidence="3">
    <location>
        <begin position="457"/>
        <end position="772"/>
    </location>
</feature>
<protein>
    <submittedName>
        <fullName evidence="4">Site-specific DNA-methyltransferase</fullName>
    </submittedName>
</protein>
<dbReference type="GO" id="GO:0003677">
    <property type="term" value="F:DNA binding"/>
    <property type="evidence" value="ECO:0007669"/>
    <property type="project" value="InterPro"/>
</dbReference>
<evidence type="ECO:0000256" key="1">
    <source>
        <dbReference type="ARBA" id="ARBA00022603"/>
    </source>
</evidence>
<dbReference type="EMBL" id="CP042476">
    <property type="protein sequence ID" value="QED36706.1"/>
    <property type="molecule type" value="Genomic_DNA"/>
</dbReference>
<proteinExistence type="predicted"/>
<dbReference type="InterPro" id="IPR002941">
    <property type="entry name" value="DNA_methylase_N4/N6"/>
</dbReference>
<keyword evidence="5" id="KW-1185">Reference proteome</keyword>
<dbReference type="AlphaFoldDB" id="A0A5B8YK03"/>
<evidence type="ECO:0000256" key="2">
    <source>
        <dbReference type="ARBA" id="ARBA00022679"/>
    </source>
</evidence>
<organism evidence="4 5">
    <name type="scientific">Antarcticibacterium arcticum</name>
    <dbReference type="NCBI Taxonomy" id="2585771"/>
    <lineage>
        <taxon>Bacteria</taxon>
        <taxon>Pseudomonadati</taxon>
        <taxon>Bacteroidota</taxon>
        <taxon>Flavobacteriia</taxon>
        <taxon>Flavobacteriales</taxon>
        <taxon>Flavobacteriaceae</taxon>
        <taxon>Antarcticibacterium</taxon>
    </lineage>
</organism>
<dbReference type="PRINTS" id="PR00508">
    <property type="entry name" value="S21N4MTFRASE"/>
</dbReference>
<dbReference type="OrthoDB" id="9800801at2"/>
<name>A0A5B8YK03_9FLAO</name>
<dbReference type="GO" id="GO:0032259">
    <property type="term" value="P:methylation"/>
    <property type="evidence" value="ECO:0007669"/>
    <property type="project" value="UniProtKB-KW"/>
</dbReference>
<evidence type="ECO:0000313" key="4">
    <source>
        <dbReference type="EMBL" id="QED36706.1"/>
    </source>
</evidence>
<dbReference type="Pfam" id="PF01555">
    <property type="entry name" value="N6_N4_Mtase"/>
    <property type="match status" value="1"/>
</dbReference>
<dbReference type="Proteomes" id="UP000321954">
    <property type="component" value="Chromosome"/>
</dbReference>
<evidence type="ECO:0000313" key="5">
    <source>
        <dbReference type="Proteomes" id="UP000321954"/>
    </source>
</evidence>
<gene>
    <name evidence="4" type="ORF">FK178_02795</name>
</gene>